<protein>
    <recommendedName>
        <fullName evidence="9">Glycosyltransferase RgtA/B/C/D-like domain-containing protein</fullName>
    </recommendedName>
</protein>
<proteinExistence type="predicted"/>
<feature type="transmembrane region" description="Helical" evidence="8">
    <location>
        <begin position="222"/>
        <end position="243"/>
    </location>
</feature>
<keyword evidence="6 8" id="KW-1133">Transmembrane helix</keyword>
<feature type="domain" description="Glycosyltransferase RgtA/B/C/D-like" evidence="9">
    <location>
        <begin position="81"/>
        <end position="237"/>
    </location>
</feature>
<dbReference type="Proteomes" id="UP000319342">
    <property type="component" value="Chromosome"/>
</dbReference>
<keyword evidence="11" id="KW-1185">Reference proteome</keyword>
<evidence type="ECO:0000259" key="9">
    <source>
        <dbReference type="Pfam" id="PF13231"/>
    </source>
</evidence>
<keyword evidence="7 8" id="KW-0472">Membrane</keyword>
<evidence type="ECO:0000313" key="11">
    <source>
        <dbReference type="Proteomes" id="UP000319342"/>
    </source>
</evidence>
<dbReference type="InterPro" id="IPR050297">
    <property type="entry name" value="LipidA_mod_glycosyltrf_83"/>
</dbReference>
<evidence type="ECO:0000256" key="4">
    <source>
        <dbReference type="ARBA" id="ARBA00022679"/>
    </source>
</evidence>
<evidence type="ECO:0000256" key="6">
    <source>
        <dbReference type="ARBA" id="ARBA00022989"/>
    </source>
</evidence>
<comment type="subcellular location">
    <subcellularLocation>
        <location evidence="1">Cell membrane</location>
        <topology evidence="1">Multi-pass membrane protein</topology>
    </subcellularLocation>
</comment>
<name>A0A518D1G8_9BACT</name>
<feature type="transmembrane region" description="Helical" evidence="8">
    <location>
        <begin position="291"/>
        <end position="316"/>
    </location>
</feature>
<evidence type="ECO:0000256" key="8">
    <source>
        <dbReference type="SAM" id="Phobius"/>
    </source>
</evidence>
<organism evidence="10 11">
    <name type="scientific">Rohdeia mirabilis</name>
    <dbReference type="NCBI Taxonomy" id="2528008"/>
    <lineage>
        <taxon>Bacteria</taxon>
        <taxon>Pseudomonadati</taxon>
        <taxon>Planctomycetota</taxon>
        <taxon>Planctomycetia</taxon>
        <taxon>Planctomycetia incertae sedis</taxon>
        <taxon>Rohdeia</taxon>
    </lineage>
</organism>
<reference evidence="10 11" key="1">
    <citation type="submission" date="2019-02" db="EMBL/GenBank/DDBJ databases">
        <title>Deep-cultivation of Planctomycetes and their phenomic and genomic characterization uncovers novel biology.</title>
        <authorList>
            <person name="Wiegand S."/>
            <person name="Jogler M."/>
            <person name="Boedeker C."/>
            <person name="Pinto D."/>
            <person name="Vollmers J."/>
            <person name="Rivas-Marin E."/>
            <person name="Kohn T."/>
            <person name="Peeters S.H."/>
            <person name="Heuer A."/>
            <person name="Rast P."/>
            <person name="Oberbeckmann S."/>
            <person name="Bunk B."/>
            <person name="Jeske O."/>
            <person name="Meyerdierks A."/>
            <person name="Storesund J.E."/>
            <person name="Kallscheuer N."/>
            <person name="Luecker S."/>
            <person name="Lage O.M."/>
            <person name="Pohl T."/>
            <person name="Merkel B.J."/>
            <person name="Hornburger P."/>
            <person name="Mueller R.-W."/>
            <person name="Bruemmer F."/>
            <person name="Labrenz M."/>
            <person name="Spormann A.M."/>
            <person name="Op den Camp H."/>
            <person name="Overmann J."/>
            <person name="Amann R."/>
            <person name="Jetten M.S.M."/>
            <person name="Mascher T."/>
            <person name="Medema M.H."/>
            <person name="Devos D.P."/>
            <person name="Kaster A.-K."/>
            <person name="Ovreas L."/>
            <person name="Rohde M."/>
            <person name="Galperin M.Y."/>
            <person name="Jogler C."/>
        </authorList>
    </citation>
    <scope>NUCLEOTIDE SEQUENCE [LARGE SCALE GENOMIC DNA]</scope>
    <source>
        <strain evidence="10 11">Pla163</strain>
    </source>
</reference>
<dbReference type="GO" id="GO:0016763">
    <property type="term" value="F:pentosyltransferase activity"/>
    <property type="evidence" value="ECO:0007669"/>
    <property type="project" value="TreeGrafter"/>
</dbReference>
<keyword evidence="2" id="KW-1003">Cell membrane</keyword>
<feature type="transmembrane region" description="Helical" evidence="8">
    <location>
        <begin position="85"/>
        <end position="104"/>
    </location>
</feature>
<dbReference type="RefSeq" id="WP_145188434.1">
    <property type="nucleotide sequence ID" value="NZ_CP036290.1"/>
</dbReference>
<evidence type="ECO:0000256" key="3">
    <source>
        <dbReference type="ARBA" id="ARBA00022676"/>
    </source>
</evidence>
<feature type="transmembrane region" description="Helical" evidence="8">
    <location>
        <begin position="323"/>
        <end position="342"/>
    </location>
</feature>
<evidence type="ECO:0000256" key="7">
    <source>
        <dbReference type="ARBA" id="ARBA00023136"/>
    </source>
</evidence>
<dbReference type="AlphaFoldDB" id="A0A518D1G8"/>
<dbReference type="EMBL" id="CP036290">
    <property type="protein sequence ID" value="QDU85314.1"/>
    <property type="molecule type" value="Genomic_DNA"/>
</dbReference>
<feature type="transmembrane region" description="Helical" evidence="8">
    <location>
        <begin position="187"/>
        <end position="210"/>
    </location>
</feature>
<dbReference type="GO" id="GO:0009103">
    <property type="term" value="P:lipopolysaccharide biosynthetic process"/>
    <property type="evidence" value="ECO:0007669"/>
    <property type="project" value="UniProtKB-ARBA"/>
</dbReference>
<feature type="transmembrane region" description="Helical" evidence="8">
    <location>
        <begin position="381"/>
        <end position="401"/>
    </location>
</feature>
<sequence>MRRLFADPFVWLLLVVALAVRLIGVDDPWSSRIWEGEFGAYATGGPATNLAQFGFLSTGGVPLEWRVVTEGGGVFEQHYLNHPPTYMWLAGLFVWLFGAVEWGLRLLPILTSTLACVAGYAFARRFAGVRAGRVAALVWAFAPYGLRDGLQLWTEVPIAATMALALLCYVRWLERRERRDLVHLCLWYGLACALDWPAFFFGPVIALHALGVARSTHTWRPLLAPAILFGVSVAILAAIWVHFGSVVGFDVLSARFDQALGSADGSDMLALAGSDVAVKPQLNAAFWSVQLHGFVVGITPPGFVLGLLGLVLAALSRRPRREIGLLLLAGLPGLVYVAAFPGRSANHLFFFTISLASYATLVGMGAEGLARGAQVLLGDIARRAGTVVALACSAAIVVAGLQQHLELRAVSADDALGQLTADPYMVDLLADEQALIVTPAGLGAWLPFYARGQVVLMPDLSPVVIGGLRVRWLTQLADERRAVVFLDEGSVHHPSLPESHREAFAAALDALIVGLERFGEPHVIEFTDSLGMEHRFSVHELPTGEAARSFSPSPR</sequence>
<keyword evidence="5 8" id="KW-0812">Transmembrane</keyword>
<evidence type="ECO:0000256" key="2">
    <source>
        <dbReference type="ARBA" id="ARBA00022475"/>
    </source>
</evidence>
<dbReference type="InterPro" id="IPR038731">
    <property type="entry name" value="RgtA/B/C-like"/>
</dbReference>
<dbReference type="Pfam" id="PF13231">
    <property type="entry name" value="PMT_2"/>
    <property type="match status" value="1"/>
</dbReference>
<keyword evidence="4" id="KW-0808">Transferase</keyword>
<dbReference type="OrthoDB" id="303761at2"/>
<evidence type="ECO:0000256" key="5">
    <source>
        <dbReference type="ARBA" id="ARBA00022692"/>
    </source>
</evidence>
<evidence type="ECO:0000256" key="1">
    <source>
        <dbReference type="ARBA" id="ARBA00004651"/>
    </source>
</evidence>
<evidence type="ECO:0000313" key="10">
    <source>
        <dbReference type="EMBL" id="QDU85314.1"/>
    </source>
</evidence>
<dbReference type="PANTHER" id="PTHR33908">
    <property type="entry name" value="MANNOSYLTRANSFERASE YKCB-RELATED"/>
    <property type="match status" value="1"/>
</dbReference>
<keyword evidence="3" id="KW-0328">Glycosyltransferase</keyword>
<dbReference type="GO" id="GO:0005886">
    <property type="term" value="C:plasma membrane"/>
    <property type="evidence" value="ECO:0007669"/>
    <property type="project" value="UniProtKB-SubCell"/>
</dbReference>
<gene>
    <name evidence="10" type="ORF">Pla163_24420</name>
</gene>
<feature type="transmembrane region" description="Helical" evidence="8">
    <location>
        <begin position="348"/>
        <end position="369"/>
    </location>
</feature>
<accession>A0A518D1G8</accession>
<feature type="transmembrane region" description="Helical" evidence="8">
    <location>
        <begin position="152"/>
        <end position="172"/>
    </location>
</feature>
<dbReference type="PANTHER" id="PTHR33908:SF11">
    <property type="entry name" value="MEMBRANE PROTEIN"/>
    <property type="match status" value="1"/>
</dbReference>